<sequence>MLAQPQLWPQTRPYEAMAKVSVLNMVVLENPSLFHSTFWFEISFECNEALADDLEWKIVYIGSAESEFDQILASVLVSPVSAGRHMFIFQVDAPNPSLIFETDALGVTMALITCSYHRQEFIRVGYNINSGYLSLELCKNPPLKPHFSQLQWNILASNPWVNCFHINWDNNMDRLEATENQDLALGCGLPLSCTSIKGLASLAA</sequence>
<accession>A0ACB0E2Y9</accession>
<evidence type="ECO:0000313" key="1">
    <source>
        <dbReference type="EMBL" id="CAI9694982.1"/>
    </source>
</evidence>
<gene>
    <name evidence="1" type="ORF">MRATA1EN3_LOCUS6195</name>
</gene>
<organism evidence="1 2">
    <name type="scientific">Rangifer tarandus platyrhynchus</name>
    <name type="common">Svalbard reindeer</name>
    <dbReference type="NCBI Taxonomy" id="3082113"/>
    <lineage>
        <taxon>Eukaryota</taxon>
        <taxon>Metazoa</taxon>
        <taxon>Chordata</taxon>
        <taxon>Craniata</taxon>
        <taxon>Vertebrata</taxon>
        <taxon>Euteleostomi</taxon>
        <taxon>Mammalia</taxon>
        <taxon>Eutheria</taxon>
        <taxon>Laurasiatheria</taxon>
        <taxon>Artiodactyla</taxon>
        <taxon>Ruminantia</taxon>
        <taxon>Pecora</taxon>
        <taxon>Cervidae</taxon>
        <taxon>Odocoileinae</taxon>
        <taxon>Rangifer</taxon>
    </lineage>
</organism>
<dbReference type="EMBL" id="OX596098">
    <property type="protein sequence ID" value="CAI9694982.1"/>
    <property type="molecule type" value="Genomic_DNA"/>
</dbReference>
<name>A0ACB0E2Y9_RANTA</name>
<proteinExistence type="predicted"/>
<reference evidence="1" key="1">
    <citation type="submission" date="2023-05" db="EMBL/GenBank/DDBJ databases">
        <authorList>
            <consortium name="ELIXIR-Norway"/>
        </authorList>
    </citation>
    <scope>NUCLEOTIDE SEQUENCE</scope>
</reference>
<dbReference type="Proteomes" id="UP001162501">
    <property type="component" value="Chromosome 14"/>
</dbReference>
<protein>
    <submittedName>
        <fullName evidence="1">Uncharacterized protein</fullName>
    </submittedName>
</protein>
<evidence type="ECO:0000313" key="2">
    <source>
        <dbReference type="Proteomes" id="UP001162501"/>
    </source>
</evidence>